<dbReference type="InterPro" id="IPR029039">
    <property type="entry name" value="Flavoprotein-like_sf"/>
</dbReference>
<dbReference type="Pfam" id="PF03358">
    <property type="entry name" value="FMN_red"/>
    <property type="match status" value="1"/>
</dbReference>
<protein>
    <submittedName>
        <fullName evidence="2">NADPH-dependent FMN reductase</fullName>
    </submittedName>
</protein>
<dbReference type="PANTHER" id="PTHR30543:SF21">
    <property type="entry name" value="NAD(P)H-DEPENDENT FMN REDUCTASE LOT6"/>
    <property type="match status" value="1"/>
</dbReference>
<dbReference type="RefSeq" id="WP_030352172.1">
    <property type="nucleotide sequence ID" value="NZ_AZSP01000264.1"/>
</dbReference>
<evidence type="ECO:0000313" key="3">
    <source>
        <dbReference type="Proteomes" id="UP000245992"/>
    </source>
</evidence>
<dbReference type="SUPFAM" id="SSF52218">
    <property type="entry name" value="Flavoproteins"/>
    <property type="match status" value="1"/>
</dbReference>
<reference evidence="2 3" key="1">
    <citation type="submission" date="2013-12" db="EMBL/GenBank/DDBJ databases">
        <title>Annotated genome of Streptomyces scopuliridis.</title>
        <authorList>
            <person name="Olson J.B."/>
        </authorList>
    </citation>
    <scope>NUCLEOTIDE SEQUENCE [LARGE SCALE GENOMIC DNA]</scope>
    <source>
        <strain evidence="2 3">RB72</strain>
    </source>
</reference>
<dbReference type="Proteomes" id="UP000245992">
    <property type="component" value="Unassembled WGS sequence"/>
</dbReference>
<organism evidence="2 3">
    <name type="scientific">Streptomyces scopuliridis RB72</name>
    <dbReference type="NCBI Taxonomy" id="1440053"/>
    <lineage>
        <taxon>Bacteria</taxon>
        <taxon>Bacillati</taxon>
        <taxon>Actinomycetota</taxon>
        <taxon>Actinomycetes</taxon>
        <taxon>Kitasatosporales</taxon>
        <taxon>Streptomycetaceae</taxon>
        <taxon>Streptomyces</taxon>
    </lineage>
</organism>
<dbReference type="EMBL" id="AZSP01000264">
    <property type="protein sequence ID" value="PVE08166.1"/>
    <property type="molecule type" value="Genomic_DNA"/>
</dbReference>
<evidence type="ECO:0000313" key="2">
    <source>
        <dbReference type="EMBL" id="PVE08166.1"/>
    </source>
</evidence>
<accession>A0A2T7SZ36</accession>
<proteinExistence type="predicted"/>
<dbReference type="PANTHER" id="PTHR30543">
    <property type="entry name" value="CHROMATE REDUCTASE"/>
    <property type="match status" value="1"/>
</dbReference>
<dbReference type="InterPro" id="IPR050712">
    <property type="entry name" value="NAD(P)H-dep_reductase"/>
</dbReference>
<feature type="domain" description="NADPH-dependent FMN reductase-like" evidence="1">
    <location>
        <begin position="8"/>
        <end position="150"/>
    </location>
</feature>
<evidence type="ECO:0000259" key="1">
    <source>
        <dbReference type="Pfam" id="PF03358"/>
    </source>
</evidence>
<dbReference type="GO" id="GO:0016491">
    <property type="term" value="F:oxidoreductase activity"/>
    <property type="evidence" value="ECO:0007669"/>
    <property type="project" value="InterPro"/>
</dbReference>
<dbReference type="InterPro" id="IPR005025">
    <property type="entry name" value="FMN_Rdtase-like_dom"/>
</dbReference>
<dbReference type="GO" id="GO:0010181">
    <property type="term" value="F:FMN binding"/>
    <property type="evidence" value="ECO:0007669"/>
    <property type="project" value="TreeGrafter"/>
</dbReference>
<dbReference type="AlphaFoldDB" id="A0A2T7SZ36"/>
<name>A0A2T7SZ36_9ACTN</name>
<dbReference type="STRING" id="1440053.GCA_000718095_03091"/>
<gene>
    <name evidence="2" type="ORF">Y717_19795</name>
</gene>
<dbReference type="Gene3D" id="3.40.50.360">
    <property type="match status" value="1"/>
</dbReference>
<keyword evidence="3" id="KW-1185">Reference proteome</keyword>
<comment type="caution">
    <text evidence="2">The sequence shown here is derived from an EMBL/GenBank/DDBJ whole genome shotgun (WGS) entry which is preliminary data.</text>
</comment>
<sequence length="203" mass="22760">MSDMDRLRLVIIIGSVRKGRFGPVAAEWLASRARLRDDFDIDVIDLATAWLPDVMSTELSARKPQAVQDLAPWLAAADAFVVVTPEYKQSFPASLKSAIDWYDEEWHAKPVGFLSYGGASSGLCAVAQLRQVFAEAHAVTIRETVSFHDYQERFDAQGRPFDIEAGHEAARVMFDRLSWWARALRQARQIEPYERATDVCAGA</sequence>
<dbReference type="OrthoDB" id="9812295at2"/>
<dbReference type="GO" id="GO:0005829">
    <property type="term" value="C:cytosol"/>
    <property type="evidence" value="ECO:0007669"/>
    <property type="project" value="TreeGrafter"/>
</dbReference>